<dbReference type="GO" id="GO:0016878">
    <property type="term" value="F:acid-thiol ligase activity"/>
    <property type="evidence" value="ECO:0007669"/>
    <property type="project" value="UniProtKB-ARBA"/>
</dbReference>
<feature type="domain" description="AMP-binding enzyme C-terminal" evidence="2">
    <location>
        <begin position="410"/>
        <end position="486"/>
    </location>
</feature>
<dbReference type="SUPFAM" id="SSF56801">
    <property type="entry name" value="Acetyl-CoA synthetase-like"/>
    <property type="match status" value="1"/>
</dbReference>
<dbReference type="InterPro" id="IPR050237">
    <property type="entry name" value="ATP-dep_AMP-bd_enzyme"/>
</dbReference>
<dbReference type="Proteomes" id="UP000467252">
    <property type="component" value="Chromosome"/>
</dbReference>
<gene>
    <name evidence="3" type="ORF">MPUL_09190</name>
</gene>
<evidence type="ECO:0000313" key="4">
    <source>
        <dbReference type="Proteomes" id="UP000467252"/>
    </source>
</evidence>
<dbReference type="InterPro" id="IPR000873">
    <property type="entry name" value="AMP-dep_synth/lig_dom"/>
</dbReference>
<evidence type="ECO:0000259" key="2">
    <source>
        <dbReference type="Pfam" id="PF13193"/>
    </source>
</evidence>
<evidence type="ECO:0000259" key="1">
    <source>
        <dbReference type="Pfam" id="PF00501"/>
    </source>
</evidence>
<name>A0A7I7UFU3_MYCPV</name>
<dbReference type="InterPro" id="IPR042099">
    <property type="entry name" value="ANL_N_sf"/>
</dbReference>
<dbReference type="Pfam" id="PF00501">
    <property type="entry name" value="AMP-binding"/>
    <property type="match status" value="1"/>
</dbReference>
<dbReference type="Gene3D" id="3.30.300.30">
    <property type="match status" value="1"/>
</dbReference>
<dbReference type="Gene3D" id="3.40.50.12780">
    <property type="entry name" value="N-terminal domain of ligase-like"/>
    <property type="match status" value="1"/>
</dbReference>
<dbReference type="EMBL" id="AP022599">
    <property type="protein sequence ID" value="BBY79761.1"/>
    <property type="molecule type" value="Genomic_DNA"/>
</dbReference>
<dbReference type="PANTHER" id="PTHR43767">
    <property type="entry name" value="LONG-CHAIN-FATTY-ACID--COA LIGASE"/>
    <property type="match status" value="1"/>
</dbReference>
<accession>A0A7I7UFU3</accession>
<sequence>MAATVGSALNWWAKTKGDDVAIRVGPEKLTYRELHDWSGRLARTLVDAGVAPGDRVGLLAPNVLQWPVVALAVIKSGAVLVPFNARLKPAEIRKVADDAGLSLLICAPETLAAAEEAKGGDGGFTVLGFDVVDALRVGDRDDFRVERTLDDPIAVIFTSGSTGLSKGVILTNQTLLSIVLENTLTEEGFRPGTVSLLVLPLAFTPGLVYGLLLTTVLGGALIVEPELNPSRAVRLIEQHKVRTLFGVPVIFESLSRAPEFEAADLSSLQTAIVGGAAVPPDLLRRWAAKGVLLRQIYGMTESGGVATATLKAEALQQPDSCGSGSIFTEVRVMNSDGSFAEPGEQGEIVVRGPGVTPGYWNDPVSTAAAIRDGWLHSGDVGVSDAEGRITFVDRMKDLIISGGINISPVELEAAIAALDGVAEVAVIPAPDPRFGETPAAIISVAAGHHLDEAAVVAHCERVLSDYKVPRYVVLNSDPLPRLPSGKIAKRELRDAYRDIADKFSRVR</sequence>
<dbReference type="PANTHER" id="PTHR43767:SF1">
    <property type="entry name" value="NONRIBOSOMAL PEPTIDE SYNTHASE PES1 (EUROFUNG)-RELATED"/>
    <property type="match status" value="1"/>
</dbReference>
<proteinExistence type="predicted"/>
<dbReference type="InterPro" id="IPR045851">
    <property type="entry name" value="AMP-bd_C_sf"/>
</dbReference>
<dbReference type="InterPro" id="IPR020845">
    <property type="entry name" value="AMP-binding_CS"/>
</dbReference>
<protein>
    <submittedName>
        <fullName evidence="3">Acid--CoA ligase</fullName>
    </submittedName>
</protein>
<keyword evidence="4" id="KW-1185">Reference proteome</keyword>
<dbReference type="Pfam" id="PF13193">
    <property type="entry name" value="AMP-binding_C"/>
    <property type="match status" value="1"/>
</dbReference>
<evidence type="ECO:0000313" key="3">
    <source>
        <dbReference type="EMBL" id="BBY79761.1"/>
    </source>
</evidence>
<dbReference type="InterPro" id="IPR025110">
    <property type="entry name" value="AMP-bd_C"/>
</dbReference>
<feature type="domain" description="AMP-dependent synthetase/ligase" evidence="1">
    <location>
        <begin position="10"/>
        <end position="360"/>
    </location>
</feature>
<dbReference type="RefSeq" id="WP_163897405.1">
    <property type="nucleotide sequence ID" value="NZ_AP022599.1"/>
</dbReference>
<keyword evidence="3" id="KW-0436">Ligase</keyword>
<dbReference type="AlphaFoldDB" id="A0A7I7UFU3"/>
<dbReference type="PROSITE" id="PS00455">
    <property type="entry name" value="AMP_BINDING"/>
    <property type="match status" value="1"/>
</dbReference>
<reference evidence="3 4" key="1">
    <citation type="journal article" date="2019" name="Emerg. Microbes Infect.">
        <title>Comprehensive subspecies identification of 175 nontuberculous mycobacteria species based on 7547 genomic profiles.</title>
        <authorList>
            <person name="Matsumoto Y."/>
            <person name="Kinjo T."/>
            <person name="Motooka D."/>
            <person name="Nabeya D."/>
            <person name="Jung N."/>
            <person name="Uechi K."/>
            <person name="Horii T."/>
            <person name="Iida T."/>
            <person name="Fujita J."/>
            <person name="Nakamura S."/>
        </authorList>
    </citation>
    <scope>NUCLEOTIDE SEQUENCE [LARGE SCALE GENOMIC DNA]</scope>
    <source>
        <strain evidence="3 4">JCM 6370</strain>
    </source>
</reference>
<organism evidence="3 4">
    <name type="scientific">Mycolicibacterium pulveris</name>
    <name type="common">Mycobacterium pulveris</name>
    <dbReference type="NCBI Taxonomy" id="36813"/>
    <lineage>
        <taxon>Bacteria</taxon>
        <taxon>Bacillati</taxon>
        <taxon>Actinomycetota</taxon>
        <taxon>Actinomycetes</taxon>
        <taxon>Mycobacteriales</taxon>
        <taxon>Mycobacteriaceae</taxon>
        <taxon>Mycolicibacterium</taxon>
    </lineage>
</organism>